<dbReference type="AlphaFoldDB" id="A0A3P1XY19"/>
<proteinExistence type="predicted"/>
<dbReference type="RefSeq" id="WP_124750482.1">
    <property type="nucleotide sequence ID" value="NZ_RQYS01000004.1"/>
</dbReference>
<dbReference type="Pfam" id="PF19775">
    <property type="entry name" value="DUF6261"/>
    <property type="match status" value="1"/>
</dbReference>
<dbReference type="Proteomes" id="UP000278609">
    <property type="component" value="Unassembled WGS sequence"/>
</dbReference>
<name>A0A3P1XY19_TANFO</name>
<dbReference type="OrthoDB" id="1082978at2"/>
<gene>
    <name evidence="1" type="ORF">EII40_01350</name>
</gene>
<evidence type="ECO:0000313" key="1">
    <source>
        <dbReference type="EMBL" id="RRD62868.1"/>
    </source>
</evidence>
<evidence type="ECO:0000313" key="2">
    <source>
        <dbReference type="Proteomes" id="UP000278609"/>
    </source>
</evidence>
<reference evidence="1 2" key="1">
    <citation type="submission" date="2018-11" db="EMBL/GenBank/DDBJ databases">
        <title>Genomes From Bacteria Associated with the Canine Oral Cavity: a Test Case for Automated Genome-Based Taxonomic Assignment.</title>
        <authorList>
            <person name="Coil D.A."/>
            <person name="Jospin G."/>
            <person name="Darling A.E."/>
            <person name="Wallis C."/>
            <person name="Davis I.J."/>
            <person name="Harris S."/>
            <person name="Eisen J.A."/>
            <person name="Holcombe L.J."/>
            <person name="O'Flynn C."/>
        </authorList>
    </citation>
    <scope>NUCLEOTIDE SEQUENCE [LARGE SCALE GENOMIC DNA]</scope>
    <source>
        <strain evidence="1 2">OH2617_COT-023</strain>
    </source>
</reference>
<comment type="caution">
    <text evidence="1">The sequence shown here is derived from an EMBL/GenBank/DDBJ whole genome shotgun (WGS) entry which is preliminary data.</text>
</comment>
<accession>A0A3P1XY19</accession>
<protein>
    <submittedName>
        <fullName evidence="1">Uncharacterized protein</fullName>
    </submittedName>
</protein>
<sequence>MKGKRFAVAGMTRFTNARHVHFHMQTYEMIGQYGFDKVNVPLTLSDEWKRCIVLETELNNQARAHADTARLIQIDAERDSLTTFLFGAIRNATSSPFDTQKAAGEELMIIIRPYKNLQRQARDRQTAQTEGLMLDLKKPENAARITILGLDNTVELLEKSNRRYQEIRSGLTSQKAAEMVEGLSSVRPQTDEIYHAVTDRVFASYLLTPDAQRKEEIGALIDRINLFIAEQKAAYKQSQAQKTKGDE</sequence>
<dbReference type="EMBL" id="RQYS01000004">
    <property type="protein sequence ID" value="RRD62868.1"/>
    <property type="molecule type" value="Genomic_DNA"/>
</dbReference>
<organism evidence="1 2">
    <name type="scientific">Tannerella forsythia</name>
    <name type="common">Bacteroides forsythus</name>
    <dbReference type="NCBI Taxonomy" id="28112"/>
    <lineage>
        <taxon>Bacteria</taxon>
        <taxon>Pseudomonadati</taxon>
        <taxon>Bacteroidota</taxon>
        <taxon>Bacteroidia</taxon>
        <taxon>Bacteroidales</taxon>
        <taxon>Tannerellaceae</taxon>
        <taxon>Tannerella</taxon>
    </lineage>
</organism>
<dbReference type="InterPro" id="IPR046228">
    <property type="entry name" value="DUF6261"/>
</dbReference>